<name>A0ABQ5G3V1_9ASTR</name>
<dbReference type="EMBL" id="BQNB010018026">
    <property type="protein sequence ID" value="GJT69858.1"/>
    <property type="molecule type" value="Genomic_DNA"/>
</dbReference>
<keyword evidence="2" id="KW-1185">Reference proteome</keyword>
<gene>
    <name evidence="1" type="ORF">Tco_1029144</name>
</gene>
<proteinExistence type="predicted"/>
<evidence type="ECO:0000313" key="1">
    <source>
        <dbReference type="EMBL" id="GJT69858.1"/>
    </source>
</evidence>
<sequence length="184" mass="20993">MSSPTPRRYRWEIVYLTGPAELDVCYHLRMCGLGSSTRVRKCGSVDVMEDPVRMSLLWLENSSLNRIVSYSDYIRLVARWSCKVRVGSNGNLLWEASVLLGRKKGCIMDTLKFTAMPFGLANAPAVFMELMSREGVDDFVVYYDARSKDLKACLEKGRSEFDFEAKYHLGKANIDVVPWSKKKE</sequence>
<evidence type="ECO:0000313" key="2">
    <source>
        <dbReference type="Proteomes" id="UP001151760"/>
    </source>
</evidence>
<evidence type="ECO:0008006" key="3">
    <source>
        <dbReference type="Google" id="ProtNLM"/>
    </source>
</evidence>
<protein>
    <recommendedName>
        <fullName evidence="3">Reverse transcriptase</fullName>
    </recommendedName>
</protein>
<comment type="caution">
    <text evidence="1">The sequence shown here is derived from an EMBL/GenBank/DDBJ whole genome shotgun (WGS) entry which is preliminary data.</text>
</comment>
<accession>A0ABQ5G3V1</accession>
<dbReference type="Proteomes" id="UP001151760">
    <property type="component" value="Unassembled WGS sequence"/>
</dbReference>
<reference evidence="1" key="2">
    <citation type="submission" date="2022-01" db="EMBL/GenBank/DDBJ databases">
        <authorList>
            <person name="Yamashiro T."/>
            <person name="Shiraishi A."/>
            <person name="Satake H."/>
            <person name="Nakayama K."/>
        </authorList>
    </citation>
    <scope>NUCLEOTIDE SEQUENCE</scope>
</reference>
<reference evidence="1" key="1">
    <citation type="journal article" date="2022" name="Int. J. Mol. Sci.">
        <title>Draft Genome of Tanacetum Coccineum: Genomic Comparison of Closely Related Tanacetum-Family Plants.</title>
        <authorList>
            <person name="Yamashiro T."/>
            <person name="Shiraishi A."/>
            <person name="Nakayama K."/>
            <person name="Satake H."/>
        </authorList>
    </citation>
    <scope>NUCLEOTIDE SEQUENCE</scope>
</reference>
<organism evidence="1 2">
    <name type="scientific">Tanacetum coccineum</name>
    <dbReference type="NCBI Taxonomy" id="301880"/>
    <lineage>
        <taxon>Eukaryota</taxon>
        <taxon>Viridiplantae</taxon>
        <taxon>Streptophyta</taxon>
        <taxon>Embryophyta</taxon>
        <taxon>Tracheophyta</taxon>
        <taxon>Spermatophyta</taxon>
        <taxon>Magnoliopsida</taxon>
        <taxon>eudicotyledons</taxon>
        <taxon>Gunneridae</taxon>
        <taxon>Pentapetalae</taxon>
        <taxon>asterids</taxon>
        <taxon>campanulids</taxon>
        <taxon>Asterales</taxon>
        <taxon>Asteraceae</taxon>
        <taxon>Asteroideae</taxon>
        <taxon>Anthemideae</taxon>
        <taxon>Anthemidinae</taxon>
        <taxon>Tanacetum</taxon>
    </lineage>
</organism>